<dbReference type="SUPFAM" id="SSF50685">
    <property type="entry name" value="Barwin-like endoglucanases"/>
    <property type="match status" value="1"/>
</dbReference>
<dbReference type="RefSeq" id="WP_163012954.1">
    <property type="nucleotide sequence ID" value="NZ_LR025743.1"/>
</dbReference>
<evidence type="ECO:0000259" key="1">
    <source>
        <dbReference type="Pfam" id="PF06725"/>
    </source>
</evidence>
<dbReference type="GO" id="GO:0009254">
    <property type="term" value="P:peptidoglycan turnover"/>
    <property type="evidence" value="ECO:0007669"/>
    <property type="project" value="InterPro"/>
</dbReference>
<protein>
    <submittedName>
        <fullName evidence="2">Uncharacterized protein conserved in bacteria,3D domain</fullName>
    </submittedName>
</protein>
<evidence type="ECO:0000313" key="3">
    <source>
        <dbReference type="Proteomes" id="UP000268684"/>
    </source>
</evidence>
<dbReference type="AlphaFoldDB" id="A0AAJ5T780"/>
<sequence>MPNDIVDLPGFSCSTGWRITGYYLPAEADFQDPASPASVTGWGEDSFPAKFLDACRMEGWGETRYGWFLGWSGGHWVKSDFAKDARDGHLEIGCVAVDVYMIPLGTVLRIPTAPAPWCDRILTAADTGGGIKDKHIDIFCGFGDAARQETYRVTAGGGTVCVSANAAL</sequence>
<name>A0AAJ5T780_9BURK</name>
<dbReference type="GO" id="GO:0004553">
    <property type="term" value="F:hydrolase activity, hydrolyzing O-glycosyl compounds"/>
    <property type="evidence" value="ECO:0007669"/>
    <property type="project" value="InterPro"/>
</dbReference>
<proteinExistence type="predicted"/>
<accession>A0AAJ5T780</accession>
<keyword evidence="3" id="KW-1185">Reference proteome</keyword>
<dbReference type="CDD" id="cd22785">
    <property type="entry name" value="DPBB_MltA-like"/>
    <property type="match status" value="1"/>
</dbReference>
<dbReference type="Gene3D" id="2.40.40.10">
    <property type="entry name" value="RlpA-like domain"/>
    <property type="match status" value="1"/>
</dbReference>
<dbReference type="InterPro" id="IPR010611">
    <property type="entry name" value="3D_dom"/>
</dbReference>
<organism evidence="2 3">
    <name type="scientific">Burkholderia stabilis</name>
    <dbReference type="NCBI Taxonomy" id="95485"/>
    <lineage>
        <taxon>Bacteria</taxon>
        <taxon>Pseudomonadati</taxon>
        <taxon>Pseudomonadota</taxon>
        <taxon>Betaproteobacteria</taxon>
        <taxon>Burkholderiales</taxon>
        <taxon>Burkholderiaceae</taxon>
        <taxon>Burkholderia</taxon>
        <taxon>Burkholderia cepacia complex</taxon>
    </lineage>
</organism>
<gene>
    <name evidence="2" type="ORF">BSTAB16_5481</name>
</gene>
<evidence type="ECO:0000313" key="2">
    <source>
        <dbReference type="EMBL" id="VBB15285.1"/>
    </source>
</evidence>
<dbReference type="Proteomes" id="UP000268684">
    <property type="component" value="Chromosome II"/>
</dbReference>
<feature type="domain" description="3D" evidence="1">
    <location>
        <begin position="94"/>
        <end position="148"/>
    </location>
</feature>
<dbReference type="EMBL" id="LR025743">
    <property type="protein sequence ID" value="VBB15285.1"/>
    <property type="molecule type" value="Genomic_DNA"/>
</dbReference>
<dbReference type="GO" id="GO:0019867">
    <property type="term" value="C:outer membrane"/>
    <property type="evidence" value="ECO:0007669"/>
    <property type="project" value="InterPro"/>
</dbReference>
<dbReference type="InterPro" id="IPR036908">
    <property type="entry name" value="RlpA-like_sf"/>
</dbReference>
<reference evidence="2 3" key="1">
    <citation type="submission" date="2017-11" db="EMBL/GenBank/DDBJ databases">
        <authorList>
            <person name="Seth-Smith MB H."/>
        </authorList>
    </citation>
    <scope>NUCLEOTIDE SEQUENCE [LARGE SCALE GENOMIC DNA]</scope>
    <source>
        <strain evidence="2">E</strain>
    </source>
</reference>
<dbReference type="GeneID" id="71057903"/>
<dbReference type="Pfam" id="PF06725">
    <property type="entry name" value="3D"/>
    <property type="match status" value="1"/>
</dbReference>